<dbReference type="FunFam" id="3.40.50.720:FF:000084">
    <property type="entry name" value="Short-chain dehydrogenase reductase"/>
    <property type="match status" value="1"/>
</dbReference>
<dbReference type="Proteomes" id="UP001412239">
    <property type="component" value="Unassembled WGS sequence"/>
</dbReference>
<dbReference type="AlphaFoldDB" id="A0A292PQY2"/>
<dbReference type="InterPro" id="IPR020904">
    <property type="entry name" value="Sc_DH/Rdtase_CS"/>
</dbReference>
<evidence type="ECO:0000256" key="2">
    <source>
        <dbReference type="ARBA" id="ARBA00022857"/>
    </source>
</evidence>
<evidence type="ECO:0000256" key="3">
    <source>
        <dbReference type="ARBA" id="ARBA00023002"/>
    </source>
</evidence>
<reference evidence="4" key="1">
    <citation type="submission" date="2015-10" db="EMBL/GenBank/DDBJ databases">
        <authorList>
            <person name="Regsiter A."/>
            <person name="william w."/>
        </authorList>
    </citation>
    <scope>NUCLEOTIDE SEQUENCE</scope>
    <source>
        <strain evidence="4">Montdore</strain>
    </source>
</reference>
<dbReference type="PRINTS" id="PR00081">
    <property type="entry name" value="GDHRDH"/>
</dbReference>
<evidence type="ECO:0000256" key="1">
    <source>
        <dbReference type="ARBA" id="ARBA00006484"/>
    </source>
</evidence>
<dbReference type="GO" id="GO:0016491">
    <property type="term" value="F:oxidoreductase activity"/>
    <property type="evidence" value="ECO:0007669"/>
    <property type="project" value="UniProtKB-KW"/>
</dbReference>
<dbReference type="Pfam" id="PF13561">
    <property type="entry name" value="adh_short_C2"/>
    <property type="match status" value="1"/>
</dbReference>
<keyword evidence="2" id="KW-0521">NADP</keyword>
<dbReference type="CDD" id="cd05233">
    <property type="entry name" value="SDR_c"/>
    <property type="match status" value="1"/>
</dbReference>
<evidence type="ECO:0000313" key="5">
    <source>
        <dbReference type="Proteomes" id="UP001412239"/>
    </source>
</evidence>
<dbReference type="PANTHER" id="PTHR43618:SF2">
    <property type="entry name" value="CHAIN DEHYDROGENASE, PUTATIVE (AFU_ORTHOLOGUE AFUA_6G06930)-RELATED"/>
    <property type="match status" value="1"/>
</dbReference>
<protein>
    <submittedName>
        <fullName evidence="4">Uncharacterized protein</fullName>
    </submittedName>
</protein>
<keyword evidence="5" id="KW-1185">Reference proteome</keyword>
<dbReference type="Gene3D" id="3.40.50.720">
    <property type="entry name" value="NAD(P)-binding Rossmann-like Domain"/>
    <property type="match status" value="1"/>
</dbReference>
<dbReference type="PROSITE" id="PS00061">
    <property type="entry name" value="ADH_SHORT"/>
    <property type="match status" value="1"/>
</dbReference>
<name>A0A292PQY2_9PEZI</name>
<dbReference type="EMBL" id="LN891063">
    <property type="protein sequence ID" value="CUS09946.1"/>
    <property type="molecule type" value="Genomic_DNA"/>
</dbReference>
<dbReference type="InterPro" id="IPR002347">
    <property type="entry name" value="SDR_fam"/>
</dbReference>
<dbReference type="PANTHER" id="PTHR43618">
    <property type="entry name" value="7-ALPHA-HYDROXYSTEROID DEHYDROGENASE"/>
    <property type="match status" value="1"/>
</dbReference>
<keyword evidence="3" id="KW-0560">Oxidoreductase</keyword>
<gene>
    <name evidence="4" type="ORF">GSTUAT00005991001</name>
</gene>
<dbReference type="InterPro" id="IPR036291">
    <property type="entry name" value="NAD(P)-bd_dom_sf"/>
</dbReference>
<comment type="similarity">
    <text evidence="1">Belongs to the short-chain dehydrogenases/reductases (SDR) family.</text>
</comment>
<organism evidence="4 5">
    <name type="scientific">Tuber aestivum</name>
    <name type="common">summer truffle</name>
    <dbReference type="NCBI Taxonomy" id="59557"/>
    <lineage>
        <taxon>Eukaryota</taxon>
        <taxon>Fungi</taxon>
        <taxon>Dikarya</taxon>
        <taxon>Ascomycota</taxon>
        <taxon>Pezizomycotina</taxon>
        <taxon>Pezizomycetes</taxon>
        <taxon>Pezizales</taxon>
        <taxon>Tuberaceae</taxon>
        <taxon>Tuber</taxon>
    </lineage>
</organism>
<accession>A0A292PQY2</accession>
<dbReference type="InterPro" id="IPR052178">
    <property type="entry name" value="Sec_Metab_Biosynth_SDR"/>
</dbReference>
<evidence type="ECO:0000313" key="4">
    <source>
        <dbReference type="EMBL" id="CUS09946.1"/>
    </source>
</evidence>
<dbReference type="SUPFAM" id="SSF51735">
    <property type="entry name" value="NAD(P)-binding Rossmann-fold domains"/>
    <property type="match status" value="1"/>
</dbReference>
<proteinExistence type="inferred from homology"/>
<sequence length="250" mass="26335">MISLRGKNVLITGGSRGLGTATAHAFAREGANVLVNYINDEASAANVATQLSDQHGVKADTVQGDVGAEENCVRIVNKCIALFGGVDVIVSNAGWTRISDFGDLFALSEADWDKCWAVNVKANLNLLRAASGYFNANPDGGSFLISSSVAATIPSGSSMAYSVTKAAGLHLMRCLAQTQGPKIRVNAVLPGLLLTDWGNRFGKERVEKTREQAALKDFPTVEECADAFVLMAKSRTMTGASLKIDAGLVP</sequence>